<keyword evidence="1" id="KW-0805">Transcription regulation</keyword>
<name>A0A6G1X8N4_9BACI</name>
<gene>
    <name evidence="5" type="ORF">GH754_13280</name>
</gene>
<dbReference type="PRINTS" id="PR00035">
    <property type="entry name" value="HTHGNTR"/>
</dbReference>
<organism evidence="5 6">
    <name type="scientific">Salinibacillus xinjiangensis</name>
    <dbReference type="NCBI Taxonomy" id="1229268"/>
    <lineage>
        <taxon>Bacteria</taxon>
        <taxon>Bacillati</taxon>
        <taxon>Bacillota</taxon>
        <taxon>Bacilli</taxon>
        <taxon>Bacillales</taxon>
        <taxon>Bacillaceae</taxon>
        <taxon>Salinibacillus</taxon>
    </lineage>
</organism>
<dbReference type="Proteomes" id="UP000480185">
    <property type="component" value="Unassembled WGS sequence"/>
</dbReference>
<dbReference type="Gene3D" id="1.10.10.10">
    <property type="entry name" value="Winged helix-like DNA-binding domain superfamily/Winged helix DNA-binding domain"/>
    <property type="match status" value="1"/>
</dbReference>
<evidence type="ECO:0000259" key="4">
    <source>
        <dbReference type="PROSITE" id="PS50949"/>
    </source>
</evidence>
<keyword evidence="3" id="KW-0804">Transcription</keyword>
<dbReference type="InterPro" id="IPR011663">
    <property type="entry name" value="UTRA"/>
</dbReference>
<dbReference type="InterPro" id="IPR036390">
    <property type="entry name" value="WH_DNA-bd_sf"/>
</dbReference>
<dbReference type="InterPro" id="IPR050679">
    <property type="entry name" value="Bact_HTH_transcr_reg"/>
</dbReference>
<keyword evidence="2" id="KW-0238">DNA-binding</keyword>
<dbReference type="GO" id="GO:0045892">
    <property type="term" value="P:negative regulation of DNA-templated transcription"/>
    <property type="evidence" value="ECO:0007669"/>
    <property type="project" value="TreeGrafter"/>
</dbReference>
<protein>
    <submittedName>
        <fullName evidence="5">UTRA domain-containing protein</fullName>
    </submittedName>
</protein>
<keyword evidence="6" id="KW-1185">Reference proteome</keyword>
<dbReference type="CDD" id="cd07377">
    <property type="entry name" value="WHTH_GntR"/>
    <property type="match status" value="1"/>
</dbReference>
<dbReference type="PROSITE" id="PS50949">
    <property type="entry name" value="HTH_GNTR"/>
    <property type="match status" value="1"/>
</dbReference>
<proteinExistence type="predicted"/>
<dbReference type="GO" id="GO:0003677">
    <property type="term" value="F:DNA binding"/>
    <property type="evidence" value="ECO:0007669"/>
    <property type="project" value="UniProtKB-KW"/>
</dbReference>
<dbReference type="SUPFAM" id="SSF64288">
    <property type="entry name" value="Chorismate lyase-like"/>
    <property type="match status" value="1"/>
</dbReference>
<dbReference type="InterPro" id="IPR000524">
    <property type="entry name" value="Tscrpt_reg_HTH_GntR"/>
</dbReference>
<dbReference type="EMBL" id="WJNH01000008">
    <property type="protein sequence ID" value="MRG87266.1"/>
    <property type="molecule type" value="Genomic_DNA"/>
</dbReference>
<accession>A0A6G1X8N4</accession>
<evidence type="ECO:0000313" key="6">
    <source>
        <dbReference type="Proteomes" id="UP000480185"/>
    </source>
</evidence>
<dbReference type="PANTHER" id="PTHR44846:SF1">
    <property type="entry name" value="MANNOSYL-D-GLYCERATE TRANSPORT_METABOLISM SYSTEM REPRESSOR MNGR-RELATED"/>
    <property type="match status" value="1"/>
</dbReference>
<dbReference type="OrthoDB" id="457376at2"/>
<dbReference type="SUPFAM" id="SSF46785">
    <property type="entry name" value="Winged helix' DNA-binding domain"/>
    <property type="match status" value="1"/>
</dbReference>
<dbReference type="SMART" id="SM00866">
    <property type="entry name" value="UTRA"/>
    <property type="match status" value="1"/>
</dbReference>
<sequence length="235" mass="27122">MIFNDIYQKIKSNYYSVGDLLPTEHEMQEIYGVSRAPIRVALGRLQNEGFIQRKPGKGTVVAENSVSAPWTPMGGFSSHFKTKASVLECNTIDVSKAIVEEHITNKLKLEPETPVIKVTRLRKENNNPIFLLNHYYVDVEMEKIKQAGDILYMRQFASQVLGINFEYVNEELVAINADKYLANLLEVELGEALLKVSRISYDKDFKPVEYVEYYVKAKDWPYKVMFSREGQNFEY</sequence>
<dbReference type="Pfam" id="PF07702">
    <property type="entry name" value="UTRA"/>
    <property type="match status" value="1"/>
</dbReference>
<dbReference type="Gene3D" id="3.40.1410.10">
    <property type="entry name" value="Chorismate lyase-like"/>
    <property type="match status" value="1"/>
</dbReference>
<reference evidence="5 6" key="1">
    <citation type="submission" date="2019-11" db="EMBL/GenBank/DDBJ databases">
        <authorList>
            <person name="Li J."/>
        </authorList>
    </citation>
    <scope>NUCLEOTIDE SEQUENCE [LARGE SCALE GENOMIC DNA]</scope>
    <source>
        <strain evidence="5 6">J4</strain>
    </source>
</reference>
<dbReference type="RefSeq" id="WP_153729155.1">
    <property type="nucleotide sequence ID" value="NZ_WJNH01000008.1"/>
</dbReference>
<comment type="caution">
    <text evidence="5">The sequence shown here is derived from an EMBL/GenBank/DDBJ whole genome shotgun (WGS) entry which is preliminary data.</text>
</comment>
<evidence type="ECO:0000256" key="3">
    <source>
        <dbReference type="ARBA" id="ARBA00023163"/>
    </source>
</evidence>
<evidence type="ECO:0000313" key="5">
    <source>
        <dbReference type="EMBL" id="MRG87266.1"/>
    </source>
</evidence>
<dbReference type="InterPro" id="IPR036388">
    <property type="entry name" value="WH-like_DNA-bd_sf"/>
</dbReference>
<dbReference type="GO" id="GO:0003700">
    <property type="term" value="F:DNA-binding transcription factor activity"/>
    <property type="evidence" value="ECO:0007669"/>
    <property type="project" value="InterPro"/>
</dbReference>
<evidence type="ECO:0000256" key="2">
    <source>
        <dbReference type="ARBA" id="ARBA00023125"/>
    </source>
</evidence>
<dbReference type="InterPro" id="IPR028978">
    <property type="entry name" value="Chorismate_lyase_/UTRA_dom_sf"/>
</dbReference>
<dbReference type="PANTHER" id="PTHR44846">
    <property type="entry name" value="MANNOSYL-D-GLYCERATE TRANSPORT/METABOLISM SYSTEM REPRESSOR MNGR-RELATED"/>
    <property type="match status" value="1"/>
</dbReference>
<evidence type="ECO:0000256" key="1">
    <source>
        <dbReference type="ARBA" id="ARBA00023015"/>
    </source>
</evidence>
<feature type="domain" description="HTH gntR-type" evidence="4">
    <location>
        <begin position="1"/>
        <end position="64"/>
    </location>
</feature>
<dbReference type="AlphaFoldDB" id="A0A6G1X8N4"/>
<dbReference type="SMART" id="SM00345">
    <property type="entry name" value="HTH_GNTR"/>
    <property type="match status" value="1"/>
</dbReference>
<dbReference type="Pfam" id="PF00392">
    <property type="entry name" value="GntR"/>
    <property type="match status" value="1"/>
</dbReference>